<dbReference type="InterPro" id="IPR036388">
    <property type="entry name" value="WH-like_DNA-bd_sf"/>
</dbReference>
<evidence type="ECO:0000313" key="11">
    <source>
        <dbReference type="Proteomes" id="UP000007564"/>
    </source>
</evidence>
<dbReference type="GO" id="GO:0005737">
    <property type="term" value="C:cytoplasm"/>
    <property type="evidence" value="ECO:0007669"/>
    <property type="project" value="UniProtKB-SubCell"/>
</dbReference>
<gene>
    <name evidence="5" type="primary">recX</name>
    <name evidence="10" type="ORF">BN112_1440</name>
</gene>
<accession>A0A0C6P594</accession>
<dbReference type="Pfam" id="PF21981">
    <property type="entry name" value="RecX_HTH3"/>
    <property type="match status" value="1"/>
</dbReference>
<comment type="function">
    <text evidence="5">Modulates RecA activity.</text>
</comment>
<evidence type="ECO:0000256" key="2">
    <source>
        <dbReference type="ARBA" id="ARBA00009695"/>
    </source>
</evidence>
<dbReference type="PANTHER" id="PTHR33602:SF1">
    <property type="entry name" value="REGULATORY PROTEIN RECX FAMILY PROTEIN"/>
    <property type="match status" value="1"/>
</dbReference>
<comment type="subcellular location">
    <subcellularLocation>
        <location evidence="1 5">Cytoplasm</location>
    </subcellularLocation>
</comment>
<feature type="region of interest" description="Disordered" evidence="6">
    <location>
        <begin position="1"/>
        <end position="23"/>
    </location>
</feature>
<sequence length="188" mass="21145">MATFNRRPPSAARAGRRTANPDDEFETLAQSRDDAAAPSRPGRTLKARAVGYLSRREYSRLELARKLQPYAEEGDDIEAVLDDLQREGWLSNARFAQSLAHRRAPRQGASRIVQELKQQGVADDQVAELREQLRATEYARALAVWQKRFGEKPADRAAYARQARFLAGRGFAHDVIRRILGGGDDELD</sequence>
<evidence type="ECO:0000313" key="10">
    <source>
        <dbReference type="EMBL" id="CCJ53357.1"/>
    </source>
</evidence>
<evidence type="ECO:0000256" key="1">
    <source>
        <dbReference type="ARBA" id="ARBA00004496"/>
    </source>
</evidence>
<feature type="domain" description="RecX third three-helical" evidence="8">
    <location>
        <begin position="137"/>
        <end position="180"/>
    </location>
</feature>
<dbReference type="KEGG" id="bbh:BN112_1440"/>
<dbReference type="NCBIfam" id="NF001055">
    <property type="entry name" value="PRK00117.2-5"/>
    <property type="match status" value="1"/>
</dbReference>
<dbReference type="RefSeq" id="WP_010930990.1">
    <property type="nucleotide sequence ID" value="NC_019382.1"/>
</dbReference>
<name>A0A0C6P594_BORBO</name>
<reference evidence="10 11" key="1">
    <citation type="journal article" date="2012" name="BMC Genomics">
        <title>Comparative genomics of the classical Bordetella subspecies: the evolution and exchange of virulence-associated diversity amongst closely related pathogens.</title>
        <authorList>
            <person name="Park J."/>
            <person name="Zhang Y."/>
            <person name="Buboltz A.M."/>
            <person name="Zhang X."/>
            <person name="Schuster S.C."/>
            <person name="Ahuja U."/>
            <person name="Liu M."/>
            <person name="Miller J.F."/>
            <person name="Sebaihia M."/>
            <person name="Bentley S.D."/>
            <person name="Parkhill J."/>
            <person name="Harvill E.T."/>
        </authorList>
    </citation>
    <scope>NUCLEOTIDE SEQUENCE [LARGE SCALE GENOMIC DNA]</scope>
    <source>
        <strain evidence="10 11">253</strain>
    </source>
</reference>
<dbReference type="EMBL" id="HE965806">
    <property type="protein sequence ID" value="CCJ53357.1"/>
    <property type="molecule type" value="Genomic_DNA"/>
</dbReference>
<evidence type="ECO:0000256" key="3">
    <source>
        <dbReference type="ARBA" id="ARBA00018111"/>
    </source>
</evidence>
<dbReference type="InterPro" id="IPR053924">
    <property type="entry name" value="RecX_HTH_2nd"/>
</dbReference>
<comment type="similarity">
    <text evidence="2 5">Belongs to the RecX family.</text>
</comment>
<keyword evidence="4 5" id="KW-0963">Cytoplasm</keyword>
<dbReference type="OrthoDB" id="5295441at2"/>
<dbReference type="InterPro" id="IPR053926">
    <property type="entry name" value="RecX_HTH_1st"/>
</dbReference>
<protein>
    <recommendedName>
        <fullName evidence="3 5">Regulatory protein RecX</fullName>
    </recommendedName>
</protein>
<dbReference type="Pfam" id="PF21982">
    <property type="entry name" value="RecX_HTH1"/>
    <property type="match status" value="1"/>
</dbReference>
<dbReference type="InterPro" id="IPR003783">
    <property type="entry name" value="Regulatory_RecX"/>
</dbReference>
<evidence type="ECO:0000256" key="4">
    <source>
        <dbReference type="ARBA" id="ARBA00022490"/>
    </source>
</evidence>
<evidence type="ECO:0000259" key="8">
    <source>
        <dbReference type="Pfam" id="PF21981"/>
    </source>
</evidence>
<dbReference type="HOGENOM" id="CLU_066607_3_1_4"/>
<dbReference type="InterPro" id="IPR053925">
    <property type="entry name" value="RecX_HTH_3rd"/>
</dbReference>
<evidence type="ECO:0000259" key="7">
    <source>
        <dbReference type="Pfam" id="PF02631"/>
    </source>
</evidence>
<dbReference type="GO" id="GO:0006282">
    <property type="term" value="P:regulation of DNA repair"/>
    <property type="evidence" value="ECO:0007669"/>
    <property type="project" value="UniProtKB-UniRule"/>
</dbReference>
<dbReference type="Gene3D" id="1.10.10.10">
    <property type="entry name" value="Winged helix-like DNA-binding domain superfamily/Winged helix DNA-binding domain"/>
    <property type="match status" value="3"/>
</dbReference>
<dbReference type="PANTHER" id="PTHR33602">
    <property type="entry name" value="REGULATORY PROTEIN RECX FAMILY PROTEIN"/>
    <property type="match status" value="1"/>
</dbReference>
<dbReference type="Proteomes" id="UP000007564">
    <property type="component" value="Chromosome"/>
</dbReference>
<dbReference type="Pfam" id="PF02631">
    <property type="entry name" value="RecX_HTH2"/>
    <property type="match status" value="1"/>
</dbReference>
<evidence type="ECO:0000259" key="9">
    <source>
        <dbReference type="Pfam" id="PF21982"/>
    </source>
</evidence>
<evidence type="ECO:0000256" key="6">
    <source>
        <dbReference type="SAM" id="MobiDB-lite"/>
    </source>
</evidence>
<dbReference type="AlphaFoldDB" id="A0A0C6P594"/>
<evidence type="ECO:0000256" key="5">
    <source>
        <dbReference type="HAMAP-Rule" id="MF_01114"/>
    </source>
</evidence>
<feature type="domain" description="RecX first three-helical" evidence="9">
    <location>
        <begin position="46"/>
        <end position="84"/>
    </location>
</feature>
<feature type="domain" description="RecX second three-helical" evidence="7">
    <location>
        <begin position="93"/>
        <end position="128"/>
    </location>
</feature>
<feature type="compositionally biased region" description="Low complexity" evidence="6">
    <location>
        <begin position="1"/>
        <end position="13"/>
    </location>
</feature>
<dbReference type="GeneID" id="69602446"/>
<dbReference type="SMR" id="A0A0C6P594"/>
<organism evidence="10 11">
    <name type="scientific">Bordetella bronchiseptica 253</name>
    <dbReference type="NCBI Taxonomy" id="568707"/>
    <lineage>
        <taxon>Bacteria</taxon>
        <taxon>Pseudomonadati</taxon>
        <taxon>Pseudomonadota</taxon>
        <taxon>Betaproteobacteria</taxon>
        <taxon>Burkholderiales</taxon>
        <taxon>Alcaligenaceae</taxon>
        <taxon>Bordetella</taxon>
    </lineage>
</organism>
<proteinExistence type="inferred from homology"/>
<dbReference type="HAMAP" id="MF_01114">
    <property type="entry name" value="RecX"/>
    <property type="match status" value="1"/>
</dbReference>